<keyword evidence="2" id="KW-1185">Reference proteome</keyword>
<dbReference type="EMBL" id="CYPR01000023">
    <property type="protein sequence ID" value="CUH19385.1"/>
    <property type="molecule type" value="Genomic_DNA"/>
</dbReference>
<sequence length="48" mass="5577">MFTWLHGLFRKAAASQRTNAEMRLRLALRETNLRYLLLSASSDRSAPR</sequence>
<dbReference type="Proteomes" id="UP000049455">
    <property type="component" value="Unassembled WGS sequence"/>
</dbReference>
<proteinExistence type="predicted"/>
<evidence type="ECO:0000313" key="1">
    <source>
        <dbReference type="EMBL" id="CUH19385.1"/>
    </source>
</evidence>
<dbReference type="STRING" id="313367.JSE7799_00475"/>
<evidence type="ECO:0000313" key="2">
    <source>
        <dbReference type="Proteomes" id="UP000049455"/>
    </source>
</evidence>
<reference evidence="1 2" key="1">
    <citation type="submission" date="2015-09" db="EMBL/GenBank/DDBJ databases">
        <authorList>
            <person name="Jackson K.R."/>
            <person name="Lunt B.L."/>
            <person name="Fisher J.N.B."/>
            <person name="Gardner A.V."/>
            <person name="Bailey M.E."/>
            <person name="Deus L.M."/>
            <person name="Earl A.S."/>
            <person name="Gibby P.D."/>
            <person name="Hartmann K.A."/>
            <person name="Liu J.E."/>
            <person name="Manci A.M."/>
            <person name="Nielsen D.A."/>
            <person name="Solomon M.B."/>
            <person name="Breakwell D.P."/>
            <person name="Burnett S.H."/>
            <person name="Grose J.H."/>
        </authorList>
    </citation>
    <scope>NUCLEOTIDE SEQUENCE [LARGE SCALE GENOMIC DNA]</scope>
    <source>
        <strain evidence="1 2">CECT 7799</strain>
    </source>
</reference>
<dbReference type="RefSeq" id="WP_186201814.1">
    <property type="nucleotide sequence ID" value="NZ_CYPR01000023.1"/>
</dbReference>
<organism evidence="1 2">
    <name type="scientific">Jannaschia seosinensis</name>
    <dbReference type="NCBI Taxonomy" id="313367"/>
    <lineage>
        <taxon>Bacteria</taxon>
        <taxon>Pseudomonadati</taxon>
        <taxon>Pseudomonadota</taxon>
        <taxon>Alphaproteobacteria</taxon>
        <taxon>Rhodobacterales</taxon>
        <taxon>Roseobacteraceae</taxon>
        <taxon>Jannaschia</taxon>
    </lineage>
</organism>
<protein>
    <submittedName>
        <fullName evidence="1">Uncharacterized protein</fullName>
    </submittedName>
</protein>
<gene>
    <name evidence="1" type="ORF">JSE7799_00475</name>
</gene>
<name>A0A0M7B4N3_9RHOB</name>
<dbReference type="AlphaFoldDB" id="A0A0M7B4N3"/>
<accession>A0A0M7B4N3</accession>